<proteinExistence type="predicted"/>
<keyword evidence="1" id="KW-1133">Transmembrane helix</keyword>
<feature type="transmembrane region" description="Helical" evidence="1">
    <location>
        <begin position="12"/>
        <end position="30"/>
    </location>
</feature>
<keyword evidence="1" id="KW-0472">Membrane</keyword>
<dbReference type="AlphaFoldDB" id="D5QAA8"/>
<accession>D5QAA8</accession>
<name>D5QAA8_NOVHA</name>
<dbReference type="HOGENOM" id="CLU_3099926_0_0_5"/>
<dbReference type="EMBL" id="ADTV01000002">
    <property type="protein sequence ID" value="EFG85960.1"/>
    <property type="molecule type" value="Genomic_DNA"/>
</dbReference>
<evidence type="ECO:0000256" key="1">
    <source>
        <dbReference type="SAM" id="Phobius"/>
    </source>
</evidence>
<protein>
    <submittedName>
        <fullName evidence="2">Uncharacterized protein</fullName>
    </submittedName>
</protein>
<reference evidence="2 3" key="1">
    <citation type="journal article" date="2010" name="J. Bacteriol.">
        <title>Genome sequence of a cellulose-producing bacterium, Gluconacetobacter hansenii ATCC 23769.</title>
        <authorList>
            <person name="Iyer P.R."/>
            <person name="Geib S.M."/>
            <person name="Catchmark J."/>
            <person name="Kao T.H."/>
            <person name="Tien M."/>
        </authorList>
    </citation>
    <scope>NUCLEOTIDE SEQUENCE [LARGE SCALE GENOMIC DNA]</scope>
    <source>
        <strain evidence="2 3">ATCC 23769</strain>
    </source>
</reference>
<evidence type="ECO:0000313" key="3">
    <source>
        <dbReference type="Proteomes" id="UP000006468"/>
    </source>
</evidence>
<evidence type="ECO:0000313" key="2">
    <source>
        <dbReference type="EMBL" id="EFG85960.1"/>
    </source>
</evidence>
<sequence>MEKVFTLQGKIIPFVPVACLCVAYFAFYLFHQIHLENLFLVSKITTDFFVL</sequence>
<gene>
    <name evidence="2" type="ORF">GXY_00214</name>
</gene>
<keyword evidence="1" id="KW-0812">Transmembrane</keyword>
<comment type="caution">
    <text evidence="2">The sequence shown here is derived from an EMBL/GenBank/DDBJ whole genome shotgun (WGS) entry which is preliminary data.</text>
</comment>
<organism evidence="2 3">
    <name type="scientific">Novacetimonas hansenii ATCC 23769</name>
    <dbReference type="NCBI Taxonomy" id="714995"/>
    <lineage>
        <taxon>Bacteria</taxon>
        <taxon>Pseudomonadati</taxon>
        <taxon>Pseudomonadota</taxon>
        <taxon>Alphaproteobacteria</taxon>
        <taxon>Acetobacterales</taxon>
        <taxon>Acetobacteraceae</taxon>
        <taxon>Novacetimonas</taxon>
    </lineage>
</organism>
<dbReference type="Proteomes" id="UP000006468">
    <property type="component" value="Chromosome"/>
</dbReference>